<dbReference type="AlphaFoldDB" id="W4QFY8"/>
<dbReference type="GO" id="GO:0005829">
    <property type="term" value="C:cytosol"/>
    <property type="evidence" value="ECO:0007669"/>
    <property type="project" value="TreeGrafter"/>
</dbReference>
<dbReference type="UniPathway" id="UPA00060"/>
<dbReference type="InterPro" id="IPR016084">
    <property type="entry name" value="Haem_Oase-like_multi-hlx"/>
</dbReference>
<reference evidence="11" key="1">
    <citation type="journal article" date="2014" name="Genome Announc.">
        <title>Draft Genome Sequences of Three Alkaliphilic Bacillus Strains, Bacillus wakoensis JCM 9140T, Bacillus akibai JCM 9157T, and Bacillus hemicellulosilyticus JCM 9152T.</title>
        <authorList>
            <person name="Yuki M."/>
            <person name="Oshima K."/>
            <person name="Suda W."/>
            <person name="Oshida Y."/>
            <person name="Kitamura K."/>
            <person name="Iida T."/>
            <person name="Hattori M."/>
            <person name="Ohkuma M."/>
        </authorList>
    </citation>
    <scope>NUCLEOTIDE SEQUENCE [LARGE SCALE GENOMIC DNA]</scope>
    <source>
        <strain evidence="11">JCM 9152</strain>
    </source>
</reference>
<dbReference type="SUPFAM" id="SSF48613">
    <property type="entry name" value="Heme oxygenase-like"/>
    <property type="match status" value="1"/>
</dbReference>
<keyword evidence="9" id="KW-0378">Hydrolase</keyword>
<feature type="domain" description="Thiaminase-2/PQQC" evidence="10">
    <location>
        <begin position="9"/>
        <end position="215"/>
    </location>
</feature>
<comment type="catalytic activity">
    <reaction evidence="1 9">
        <text>4-amino-5-aminomethyl-2-methylpyrimidine + H2O = 4-amino-5-hydroxymethyl-2-methylpyrimidine + NH4(+)</text>
        <dbReference type="Rhea" id="RHEA:31799"/>
        <dbReference type="ChEBI" id="CHEBI:15377"/>
        <dbReference type="ChEBI" id="CHEBI:16892"/>
        <dbReference type="ChEBI" id="CHEBI:28938"/>
        <dbReference type="ChEBI" id="CHEBI:63416"/>
        <dbReference type="EC" id="3.5.99.2"/>
    </reaction>
</comment>
<evidence type="ECO:0000256" key="5">
    <source>
        <dbReference type="ARBA" id="ARBA00012684"/>
    </source>
</evidence>
<dbReference type="InterPro" id="IPR027574">
    <property type="entry name" value="Thiaminase_II"/>
</dbReference>
<keyword evidence="12" id="KW-1185">Reference proteome</keyword>
<evidence type="ECO:0000256" key="9">
    <source>
        <dbReference type="RuleBase" id="RU363093"/>
    </source>
</evidence>
<keyword evidence="7 9" id="KW-0784">Thiamine biosynthesis</keyword>
<comment type="similarity">
    <text evidence="3 9">Belongs to the TenA family.</text>
</comment>
<dbReference type="Gene3D" id="1.20.910.10">
    <property type="entry name" value="Heme oxygenase-like"/>
    <property type="match status" value="1"/>
</dbReference>
<dbReference type="GO" id="GO:0009228">
    <property type="term" value="P:thiamine biosynthetic process"/>
    <property type="evidence" value="ECO:0007669"/>
    <property type="project" value="UniProtKB-KW"/>
</dbReference>
<evidence type="ECO:0000256" key="2">
    <source>
        <dbReference type="ARBA" id="ARBA00004948"/>
    </source>
</evidence>
<evidence type="ECO:0000256" key="3">
    <source>
        <dbReference type="ARBA" id="ARBA00010264"/>
    </source>
</evidence>
<dbReference type="InterPro" id="IPR050967">
    <property type="entry name" value="Thiamine_Salvage_TenA"/>
</dbReference>
<comment type="subunit">
    <text evidence="4">Homotetramer.</text>
</comment>
<evidence type="ECO:0000256" key="4">
    <source>
        <dbReference type="ARBA" id="ARBA00011881"/>
    </source>
</evidence>
<dbReference type="InterPro" id="IPR004305">
    <property type="entry name" value="Thiaminase-2/PQQC"/>
</dbReference>
<evidence type="ECO:0000313" key="11">
    <source>
        <dbReference type="EMBL" id="GAE30563.1"/>
    </source>
</evidence>
<evidence type="ECO:0000256" key="8">
    <source>
        <dbReference type="ARBA" id="ARBA00048337"/>
    </source>
</evidence>
<comment type="pathway">
    <text evidence="2 9">Cofactor biosynthesis; thiamine diphosphate biosynthesis.</text>
</comment>
<evidence type="ECO:0000259" key="10">
    <source>
        <dbReference type="Pfam" id="PF03070"/>
    </source>
</evidence>
<comment type="catalytic activity">
    <reaction evidence="8 9">
        <text>thiamine + H2O = 5-(2-hydroxyethyl)-4-methylthiazole + 4-amino-5-hydroxymethyl-2-methylpyrimidine + H(+)</text>
        <dbReference type="Rhea" id="RHEA:17509"/>
        <dbReference type="ChEBI" id="CHEBI:15377"/>
        <dbReference type="ChEBI" id="CHEBI:15378"/>
        <dbReference type="ChEBI" id="CHEBI:16892"/>
        <dbReference type="ChEBI" id="CHEBI:17957"/>
        <dbReference type="ChEBI" id="CHEBI:18385"/>
        <dbReference type="EC" id="3.5.99.2"/>
    </reaction>
</comment>
<name>W4QFY8_9BACI</name>
<evidence type="ECO:0000313" key="12">
    <source>
        <dbReference type="Proteomes" id="UP000018895"/>
    </source>
</evidence>
<evidence type="ECO:0000256" key="6">
    <source>
        <dbReference type="ARBA" id="ARBA00013647"/>
    </source>
</evidence>
<dbReference type="Proteomes" id="UP000018895">
    <property type="component" value="Unassembled WGS sequence"/>
</dbReference>
<dbReference type="PANTHER" id="PTHR43198:SF2">
    <property type="entry name" value="SI:CH1073-67J19.1-RELATED"/>
    <property type="match status" value="1"/>
</dbReference>
<sequence length="221" mass="25324">MKFSEHLRKQVDSIWNASFEHPFVTGVADGSLSLDAFKHYVKQDSYYLSKFAQVQSIGAAKALDFYTTSRMAFHAKSTFDAEHMLHEGFAKELGLSEEGHITVENPAPTAVAYTNHLFASAYKGTLGDVIAAILPCYWLYWEIGEKFKGAKPGVAIYQKWIDTYGDEWFGDLVQEQINRLDDWASKASDGEKKRMEEIFVTSSKYEYMFWEMAYTLEEWPV</sequence>
<dbReference type="GO" id="GO:0050334">
    <property type="term" value="F:thiaminase activity"/>
    <property type="evidence" value="ECO:0007669"/>
    <property type="project" value="UniProtKB-EC"/>
</dbReference>
<comment type="function">
    <text evidence="9">Catalyzes an amino-pyrimidine hydrolysis reaction at the C5' of the pyrimidine moiety of thiamine compounds, a reaction that is part of a thiamine salvage pathway.</text>
</comment>
<dbReference type="OrthoDB" id="34166at2"/>
<dbReference type="NCBIfam" id="TIGR04306">
    <property type="entry name" value="salvage_TenA"/>
    <property type="match status" value="1"/>
</dbReference>
<organism evidence="11 12">
    <name type="scientific">Halalkalibacter hemicellulosilyticusJCM 9152</name>
    <dbReference type="NCBI Taxonomy" id="1236971"/>
    <lineage>
        <taxon>Bacteria</taxon>
        <taxon>Bacillati</taxon>
        <taxon>Bacillota</taxon>
        <taxon>Bacilli</taxon>
        <taxon>Bacillales</taxon>
        <taxon>Bacillaceae</taxon>
        <taxon>Halalkalibacter</taxon>
    </lineage>
</organism>
<dbReference type="RefSeq" id="WP_035343336.1">
    <property type="nucleotide sequence ID" value="NZ_BAUU01000012.1"/>
</dbReference>
<evidence type="ECO:0000256" key="1">
    <source>
        <dbReference type="ARBA" id="ARBA00001881"/>
    </source>
</evidence>
<proteinExistence type="inferred from homology"/>
<dbReference type="CDD" id="cd19364">
    <property type="entry name" value="TenA_C_BsTenA-like"/>
    <property type="match status" value="1"/>
</dbReference>
<gene>
    <name evidence="11" type="ORF">JCM9152_1974</name>
</gene>
<dbReference type="EC" id="3.5.99.2" evidence="5 9"/>
<comment type="caution">
    <text evidence="11">The sequence shown here is derived from an EMBL/GenBank/DDBJ whole genome shotgun (WGS) entry which is preliminary data.</text>
</comment>
<dbReference type="Pfam" id="PF03070">
    <property type="entry name" value="TENA_THI-4"/>
    <property type="match status" value="1"/>
</dbReference>
<evidence type="ECO:0000256" key="7">
    <source>
        <dbReference type="ARBA" id="ARBA00022977"/>
    </source>
</evidence>
<dbReference type="PANTHER" id="PTHR43198">
    <property type="entry name" value="BIFUNCTIONAL TH2 PROTEIN"/>
    <property type="match status" value="1"/>
</dbReference>
<protein>
    <recommendedName>
        <fullName evidence="6 9">Aminopyrimidine aminohydrolase</fullName>
        <ecNumber evidence="5 9">3.5.99.2</ecNumber>
    </recommendedName>
</protein>
<dbReference type="EMBL" id="BAUU01000012">
    <property type="protein sequence ID" value="GAE30563.1"/>
    <property type="molecule type" value="Genomic_DNA"/>
</dbReference>
<accession>W4QFY8</accession>
<dbReference type="GO" id="GO:0009229">
    <property type="term" value="P:thiamine diphosphate biosynthetic process"/>
    <property type="evidence" value="ECO:0007669"/>
    <property type="project" value="UniProtKB-UniPathway"/>
</dbReference>
<dbReference type="STRING" id="1236971.JCM9152_1974"/>